<organism evidence="2 3">
    <name type="scientific">Texcoconibacillus texcoconensis</name>
    <dbReference type="NCBI Taxonomy" id="1095777"/>
    <lineage>
        <taxon>Bacteria</taxon>
        <taxon>Bacillati</taxon>
        <taxon>Bacillota</taxon>
        <taxon>Bacilli</taxon>
        <taxon>Bacillales</taxon>
        <taxon>Bacillaceae</taxon>
        <taxon>Texcoconibacillus</taxon>
    </lineage>
</organism>
<keyword evidence="1" id="KW-0175">Coiled coil</keyword>
<accession>A0A840QLW4</accession>
<proteinExistence type="predicted"/>
<name>A0A840QLW4_9BACI</name>
<evidence type="ECO:0008006" key="4">
    <source>
        <dbReference type="Google" id="ProtNLM"/>
    </source>
</evidence>
<feature type="coiled-coil region" evidence="1">
    <location>
        <begin position="180"/>
        <end position="207"/>
    </location>
</feature>
<keyword evidence="3" id="KW-1185">Reference proteome</keyword>
<comment type="caution">
    <text evidence="2">The sequence shown here is derived from an EMBL/GenBank/DDBJ whole genome shotgun (WGS) entry which is preliminary data.</text>
</comment>
<sequence>MDELVSSVIRGYGERIHRVRLMQPLYDLKQLKRKDENGRVIDYFTLGMLALLYFFNEKLNRNYKTGVRELAAFYKRTLHESWQLSDEAYESYARVVVETFRPPGGKGYVTTYDDVEAGEERTLQYKFLKADKHDIETYSQYYTLDEHGLELVFATKEFYGEFQLSINQLLLRRQLEKGEFANALRQIDEMRLNVEELQGRLQKVKHEVQRNIISEETFSRYESMINDIHERLKREDEEFQELQQFVRETRQHFDYKKQTERDEKAYRMMIRIDKELGDVHYEHSMLLKRSIELNYTVLQSAKEAIYQVGVESFNFAQDLTARVFASPLPVSSARVLMNPTLSLEKTEGWSPLAVFERQRLVNQSGEEKEEASFLGVSEEGKEEQFRETQQENFARIMAFIVSVMKGDEMTVQEIIVAMREASLGDWLTHRSFYDFWLILHQRSPLDVSELKGSEEEGDLFERAVATLDLDVQKVICNETNEVLHIEGHYMSDFQLRFVREEFDAI</sequence>
<dbReference type="RefSeq" id="WP_184662850.1">
    <property type="nucleotide sequence ID" value="NZ_JACHHB010000002.1"/>
</dbReference>
<evidence type="ECO:0000256" key="1">
    <source>
        <dbReference type="SAM" id="Coils"/>
    </source>
</evidence>
<dbReference type="EMBL" id="JACHHB010000002">
    <property type="protein sequence ID" value="MBB5172365.1"/>
    <property type="molecule type" value="Genomic_DNA"/>
</dbReference>
<reference evidence="2 3" key="1">
    <citation type="submission" date="2020-08" db="EMBL/GenBank/DDBJ databases">
        <title>Genomic Encyclopedia of Type Strains, Phase IV (KMG-IV): sequencing the most valuable type-strain genomes for metagenomic binning, comparative biology and taxonomic classification.</title>
        <authorList>
            <person name="Goeker M."/>
        </authorList>
    </citation>
    <scope>NUCLEOTIDE SEQUENCE [LARGE SCALE GENOMIC DNA]</scope>
    <source>
        <strain evidence="2 3">DSM 24696</strain>
    </source>
</reference>
<evidence type="ECO:0000313" key="2">
    <source>
        <dbReference type="EMBL" id="MBB5172365.1"/>
    </source>
</evidence>
<protein>
    <recommendedName>
        <fullName evidence="4">Replicative DNA helicase</fullName>
    </recommendedName>
</protein>
<dbReference type="Proteomes" id="UP000551878">
    <property type="component" value="Unassembled WGS sequence"/>
</dbReference>
<evidence type="ECO:0000313" key="3">
    <source>
        <dbReference type="Proteomes" id="UP000551878"/>
    </source>
</evidence>
<dbReference type="AlphaFoldDB" id="A0A840QLW4"/>
<gene>
    <name evidence="2" type="ORF">HNQ41_000509</name>
</gene>